<dbReference type="Pfam" id="PF02686">
    <property type="entry name" value="GatC"/>
    <property type="match status" value="1"/>
</dbReference>
<comment type="catalytic activity">
    <reaction evidence="1">
        <text>L-glutamyl-tRNA(Gln) + L-glutamine + ATP + H2O = L-glutaminyl-tRNA(Gln) + L-glutamate + ADP + phosphate + H(+)</text>
        <dbReference type="Rhea" id="RHEA:17521"/>
        <dbReference type="Rhea" id="RHEA-COMP:9681"/>
        <dbReference type="Rhea" id="RHEA-COMP:9684"/>
        <dbReference type="ChEBI" id="CHEBI:15377"/>
        <dbReference type="ChEBI" id="CHEBI:15378"/>
        <dbReference type="ChEBI" id="CHEBI:29985"/>
        <dbReference type="ChEBI" id="CHEBI:30616"/>
        <dbReference type="ChEBI" id="CHEBI:43474"/>
        <dbReference type="ChEBI" id="CHEBI:58359"/>
        <dbReference type="ChEBI" id="CHEBI:78520"/>
        <dbReference type="ChEBI" id="CHEBI:78521"/>
        <dbReference type="ChEBI" id="CHEBI:456216"/>
    </reaction>
</comment>
<comment type="similarity">
    <text evidence="1">Belongs to the GatC family.</text>
</comment>
<dbReference type="InterPro" id="IPR036113">
    <property type="entry name" value="Asp/Glu-ADT_sf_sub_c"/>
</dbReference>
<dbReference type="SUPFAM" id="SSF141000">
    <property type="entry name" value="Glu-tRNAGln amidotransferase C subunit"/>
    <property type="match status" value="1"/>
</dbReference>
<evidence type="ECO:0000256" key="1">
    <source>
        <dbReference type="HAMAP-Rule" id="MF_00122"/>
    </source>
</evidence>
<sequence length="95" mass="10718">MLSEQEVQHIAQLARLRLTPQEAKKYQKDLSLILDYVGQLKKADITGAAPTSHSVAVENVIREDELRPEGPERIKKLVEAAPQREGDYIKVKTIL</sequence>
<evidence type="ECO:0000313" key="3">
    <source>
        <dbReference type="Proteomes" id="UP000179258"/>
    </source>
</evidence>
<dbReference type="PANTHER" id="PTHR15004">
    <property type="entry name" value="GLUTAMYL-TRNA(GLN) AMIDOTRANSFERASE SUBUNIT C, MITOCHONDRIAL"/>
    <property type="match status" value="1"/>
</dbReference>
<comment type="subunit">
    <text evidence="1">Heterotrimer of A, B and C subunits.</text>
</comment>
<keyword evidence="1" id="KW-0547">Nucleotide-binding</keyword>
<dbReference type="EMBL" id="MHTX01000024">
    <property type="protein sequence ID" value="OHA68038.1"/>
    <property type="molecule type" value="Genomic_DNA"/>
</dbReference>
<dbReference type="InterPro" id="IPR003837">
    <property type="entry name" value="GatC"/>
</dbReference>
<comment type="caution">
    <text evidence="2">The sequence shown here is derived from an EMBL/GenBank/DDBJ whole genome shotgun (WGS) entry which is preliminary data.</text>
</comment>
<name>A0A1G2R665_9BACT</name>
<dbReference type="HAMAP" id="MF_00122">
    <property type="entry name" value="GatC"/>
    <property type="match status" value="1"/>
</dbReference>
<proteinExistence type="inferred from homology"/>
<dbReference type="GO" id="GO:0006412">
    <property type="term" value="P:translation"/>
    <property type="evidence" value="ECO:0007669"/>
    <property type="project" value="UniProtKB-UniRule"/>
</dbReference>
<dbReference type="EC" id="6.3.5.-" evidence="1"/>
<comment type="function">
    <text evidence="1">Allows the formation of correctly charged Asn-tRNA(Asn) or Gln-tRNA(Gln) through the transamidation of misacylated Asp-tRNA(Asn) or Glu-tRNA(Gln) in organisms which lack either or both of asparaginyl-tRNA or glutaminyl-tRNA synthetases. The reaction takes place in the presence of glutamine and ATP through an activated phospho-Asp-tRNA(Asn) or phospho-Glu-tRNA(Gln).</text>
</comment>
<dbReference type="GO" id="GO:0006450">
    <property type="term" value="P:regulation of translational fidelity"/>
    <property type="evidence" value="ECO:0007669"/>
    <property type="project" value="InterPro"/>
</dbReference>
<evidence type="ECO:0000313" key="2">
    <source>
        <dbReference type="EMBL" id="OHA68038.1"/>
    </source>
</evidence>
<protein>
    <recommendedName>
        <fullName evidence="1">Aspartyl/glutamyl-tRNA(Asn/Gln) amidotransferase subunit C</fullName>
        <shortName evidence="1">Asp/Glu-ADT subunit C</shortName>
        <ecNumber evidence="1">6.3.5.-</ecNumber>
    </recommendedName>
</protein>
<dbReference type="Proteomes" id="UP000179258">
    <property type="component" value="Unassembled WGS sequence"/>
</dbReference>
<keyword evidence="1" id="KW-0067">ATP-binding</keyword>
<dbReference type="AlphaFoldDB" id="A0A1G2R665"/>
<dbReference type="PANTHER" id="PTHR15004:SF0">
    <property type="entry name" value="GLUTAMYL-TRNA(GLN) AMIDOTRANSFERASE SUBUNIT C, MITOCHONDRIAL"/>
    <property type="match status" value="1"/>
</dbReference>
<comment type="catalytic activity">
    <reaction evidence="1">
        <text>L-aspartyl-tRNA(Asn) + L-glutamine + ATP + H2O = L-asparaginyl-tRNA(Asn) + L-glutamate + ADP + phosphate + 2 H(+)</text>
        <dbReference type="Rhea" id="RHEA:14513"/>
        <dbReference type="Rhea" id="RHEA-COMP:9674"/>
        <dbReference type="Rhea" id="RHEA-COMP:9677"/>
        <dbReference type="ChEBI" id="CHEBI:15377"/>
        <dbReference type="ChEBI" id="CHEBI:15378"/>
        <dbReference type="ChEBI" id="CHEBI:29985"/>
        <dbReference type="ChEBI" id="CHEBI:30616"/>
        <dbReference type="ChEBI" id="CHEBI:43474"/>
        <dbReference type="ChEBI" id="CHEBI:58359"/>
        <dbReference type="ChEBI" id="CHEBI:78515"/>
        <dbReference type="ChEBI" id="CHEBI:78516"/>
        <dbReference type="ChEBI" id="CHEBI:456216"/>
    </reaction>
</comment>
<accession>A0A1G2R665</accession>
<keyword evidence="1" id="KW-0648">Protein biosynthesis</keyword>
<dbReference type="GO" id="GO:0050567">
    <property type="term" value="F:glutaminyl-tRNA synthase (glutamine-hydrolyzing) activity"/>
    <property type="evidence" value="ECO:0007669"/>
    <property type="project" value="UniProtKB-UniRule"/>
</dbReference>
<reference evidence="2 3" key="1">
    <citation type="journal article" date="2016" name="Nat. Commun.">
        <title>Thousands of microbial genomes shed light on interconnected biogeochemical processes in an aquifer system.</title>
        <authorList>
            <person name="Anantharaman K."/>
            <person name="Brown C.T."/>
            <person name="Hug L.A."/>
            <person name="Sharon I."/>
            <person name="Castelle C.J."/>
            <person name="Probst A.J."/>
            <person name="Thomas B.C."/>
            <person name="Singh A."/>
            <person name="Wilkins M.J."/>
            <person name="Karaoz U."/>
            <person name="Brodie E.L."/>
            <person name="Williams K.H."/>
            <person name="Hubbard S.S."/>
            <person name="Banfield J.F."/>
        </authorList>
    </citation>
    <scope>NUCLEOTIDE SEQUENCE [LARGE SCALE GENOMIC DNA]</scope>
</reference>
<organism evidence="2 3">
    <name type="scientific">Candidatus Wildermuthbacteria bacterium RIFCSPHIGHO2_02_FULL_47_17</name>
    <dbReference type="NCBI Taxonomy" id="1802452"/>
    <lineage>
        <taxon>Bacteria</taxon>
        <taxon>Candidatus Wildermuthiibacteriota</taxon>
    </lineage>
</organism>
<dbReference type="GO" id="GO:0005524">
    <property type="term" value="F:ATP binding"/>
    <property type="evidence" value="ECO:0007669"/>
    <property type="project" value="UniProtKB-KW"/>
</dbReference>
<dbReference type="Gene3D" id="1.10.20.60">
    <property type="entry name" value="Glu-tRNAGln amidotransferase C subunit, N-terminal domain"/>
    <property type="match status" value="1"/>
</dbReference>
<keyword evidence="1" id="KW-0436">Ligase</keyword>
<dbReference type="GO" id="GO:0050566">
    <property type="term" value="F:asparaginyl-tRNA synthase (glutamine-hydrolyzing) activity"/>
    <property type="evidence" value="ECO:0007669"/>
    <property type="project" value="RHEA"/>
</dbReference>
<gene>
    <name evidence="1" type="primary">gatC</name>
    <name evidence="2" type="ORF">A3D59_03185</name>
</gene>
<dbReference type="GO" id="GO:0070681">
    <property type="term" value="P:glutaminyl-tRNAGln biosynthesis via transamidation"/>
    <property type="evidence" value="ECO:0007669"/>
    <property type="project" value="TreeGrafter"/>
</dbReference>
<dbReference type="NCBIfam" id="TIGR00135">
    <property type="entry name" value="gatC"/>
    <property type="match status" value="1"/>
</dbReference>